<evidence type="ECO:0000256" key="1">
    <source>
        <dbReference type="ARBA" id="ARBA00022603"/>
    </source>
</evidence>
<dbReference type="SUPFAM" id="SSF53335">
    <property type="entry name" value="S-adenosyl-L-methionine-dependent methyltransferases"/>
    <property type="match status" value="1"/>
</dbReference>
<evidence type="ECO:0000256" key="2">
    <source>
        <dbReference type="ARBA" id="ARBA00022679"/>
    </source>
</evidence>
<dbReference type="RefSeq" id="WP_116978284.1">
    <property type="nucleotide sequence ID" value="NZ_QPMM01000014.1"/>
</dbReference>
<sequence>MGLSDIIINKIKDEGPISFHTFMDICLYHPAYGYYTTPGDKIGVDGDFFTSSSLTSSFGATIARQIEEMWNILGKKDFTIVEYGAGQGLLCHDMLEYLKDNQQLYNQLRYCIIEKRKGNYQSEKVSSYRSIDEIPGDMDCILSNELIDNFPVHQVEMQNELMEVYVDYDQQFKELFKPAPSSIRKYFHKLDVTLPEGYRTEVNLDAIKWIKNIASHLKRGFIITIDYGATSENLYKPHRSCGTVVCYCKHRISDDYFYNIGQQDITALVNFSALDHWGQMAGLNTIGITSQGCFLDALGFKELLRNAIQKQKKDILQMVREESYISYNLLFDMGAKFQVMIQSKNVEETRLTGMTYK</sequence>
<dbReference type="GO" id="GO:0035243">
    <property type="term" value="F:protein-arginine omega-N symmetric methyltransferase activity"/>
    <property type="evidence" value="ECO:0007669"/>
    <property type="project" value="TreeGrafter"/>
</dbReference>
<organism evidence="3 4">
    <name type="scientific">Chitinophaga silvatica</name>
    <dbReference type="NCBI Taxonomy" id="2282649"/>
    <lineage>
        <taxon>Bacteria</taxon>
        <taxon>Pseudomonadati</taxon>
        <taxon>Bacteroidota</taxon>
        <taxon>Chitinophagia</taxon>
        <taxon>Chitinophagales</taxon>
        <taxon>Chitinophagaceae</taxon>
        <taxon>Chitinophaga</taxon>
    </lineage>
</organism>
<keyword evidence="4" id="KW-1185">Reference proteome</keyword>
<protein>
    <recommendedName>
        <fullName evidence="5">SAM-dependent methyltransferase, MidA family</fullName>
    </recommendedName>
</protein>
<reference evidence="3 4" key="1">
    <citation type="submission" date="2018-07" db="EMBL/GenBank/DDBJ databases">
        <title>Chitinophaga K2CV101002-2 sp. nov., isolated from a monsoon evergreen broad-leaved forest soil.</title>
        <authorList>
            <person name="Lv Y."/>
        </authorList>
    </citation>
    <scope>NUCLEOTIDE SEQUENCE [LARGE SCALE GENOMIC DNA]</scope>
    <source>
        <strain evidence="3 4">GDMCC 1.1288</strain>
    </source>
</reference>
<dbReference type="Pfam" id="PF02636">
    <property type="entry name" value="Methyltransf_28"/>
    <property type="match status" value="1"/>
</dbReference>
<dbReference type="Gene3D" id="3.40.50.12710">
    <property type="match status" value="1"/>
</dbReference>
<dbReference type="OrthoDB" id="9794208at2"/>
<name>A0A3E1Y3L0_9BACT</name>
<dbReference type="PANTHER" id="PTHR12049">
    <property type="entry name" value="PROTEIN ARGININE METHYLTRANSFERASE NDUFAF7, MITOCHONDRIAL"/>
    <property type="match status" value="1"/>
</dbReference>
<evidence type="ECO:0000313" key="3">
    <source>
        <dbReference type="EMBL" id="RFS19232.1"/>
    </source>
</evidence>
<keyword evidence="1" id="KW-0489">Methyltransferase</keyword>
<evidence type="ECO:0000313" key="4">
    <source>
        <dbReference type="Proteomes" id="UP000260644"/>
    </source>
</evidence>
<dbReference type="Proteomes" id="UP000260644">
    <property type="component" value="Unassembled WGS sequence"/>
</dbReference>
<gene>
    <name evidence="3" type="ORF">DVR12_23630</name>
</gene>
<comment type="caution">
    <text evidence="3">The sequence shown here is derived from an EMBL/GenBank/DDBJ whole genome shotgun (WGS) entry which is preliminary data.</text>
</comment>
<dbReference type="EMBL" id="QPMM01000014">
    <property type="protein sequence ID" value="RFS19232.1"/>
    <property type="molecule type" value="Genomic_DNA"/>
</dbReference>
<dbReference type="PANTHER" id="PTHR12049:SF7">
    <property type="entry name" value="PROTEIN ARGININE METHYLTRANSFERASE NDUFAF7, MITOCHONDRIAL"/>
    <property type="match status" value="1"/>
</dbReference>
<dbReference type="GO" id="GO:0032259">
    <property type="term" value="P:methylation"/>
    <property type="evidence" value="ECO:0007669"/>
    <property type="project" value="UniProtKB-KW"/>
</dbReference>
<dbReference type="AlphaFoldDB" id="A0A3E1Y3L0"/>
<keyword evidence="2" id="KW-0808">Transferase</keyword>
<proteinExistence type="predicted"/>
<accession>A0A3E1Y3L0</accession>
<dbReference type="InterPro" id="IPR029063">
    <property type="entry name" value="SAM-dependent_MTases_sf"/>
</dbReference>
<evidence type="ECO:0008006" key="5">
    <source>
        <dbReference type="Google" id="ProtNLM"/>
    </source>
</evidence>
<dbReference type="InterPro" id="IPR038375">
    <property type="entry name" value="NDUFAF7_sf"/>
</dbReference>
<dbReference type="InterPro" id="IPR003788">
    <property type="entry name" value="NDUFAF7"/>
</dbReference>